<proteinExistence type="predicted"/>
<reference evidence="3" key="1">
    <citation type="submission" date="2011-08" db="EMBL/GenBank/DDBJ databases">
        <authorList>
            <person name="Rombauts S."/>
        </authorList>
    </citation>
    <scope>NUCLEOTIDE SEQUENCE</scope>
    <source>
        <strain evidence="3">London</strain>
    </source>
</reference>
<dbReference type="AlphaFoldDB" id="T1K2F1"/>
<feature type="signal peptide" evidence="1">
    <location>
        <begin position="1"/>
        <end position="20"/>
    </location>
</feature>
<reference evidence="2" key="2">
    <citation type="submission" date="2015-06" db="UniProtKB">
        <authorList>
            <consortium name="EnsemblMetazoa"/>
        </authorList>
    </citation>
    <scope>IDENTIFICATION</scope>
</reference>
<accession>T1K2F1</accession>
<feature type="chain" id="PRO_5004580895" evidence="1">
    <location>
        <begin position="21"/>
        <end position="73"/>
    </location>
</feature>
<organism evidence="2 3">
    <name type="scientific">Tetranychus urticae</name>
    <name type="common">Two-spotted spider mite</name>
    <dbReference type="NCBI Taxonomy" id="32264"/>
    <lineage>
        <taxon>Eukaryota</taxon>
        <taxon>Metazoa</taxon>
        <taxon>Ecdysozoa</taxon>
        <taxon>Arthropoda</taxon>
        <taxon>Chelicerata</taxon>
        <taxon>Arachnida</taxon>
        <taxon>Acari</taxon>
        <taxon>Acariformes</taxon>
        <taxon>Trombidiformes</taxon>
        <taxon>Prostigmata</taxon>
        <taxon>Eleutherengona</taxon>
        <taxon>Raphignathae</taxon>
        <taxon>Tetranychoidea</taxon>
        <taxon>Tetranychidae</taxon>
        <taxon>Tetranychus</taxon>
    </lineage>
</organism>
<dbReference type="EMBL" id="CAEY01001362">
    <property type="status" value="NOT_ANNOTATED_CDS"/>
    <property type="molecule type" value="Genomic_DNA"/>
</dbReference>
<dbReference type="HOGENOM" id="CLU_2707983_0_0_1"/>
<evidence type="ECO:0000313" key="2">
    <source>
        <dbReference type="EnsemblMetazoa" id="tetur04g04800.1"/>
    </source>
</evidence>
<evidence type="ECO:0000313" key="3">
    <source>
        <dbReference type="Proteomes" id="UP000015104"/>
    </source>
</evidence>
<protein>
    <submittedName>
        <fullName evidence="2">Uncharacterized protein</fullName>
    </submittedName>
</protein>
<dbReference type="Proteomes" id="UP000015104">
    <property type="component" value="Unassembled WGS sequence"/>
</dbReference>
<dbReference type="EnsemblMetazoa" id="tetur04g04800.1">
    <property type="protein sequence ID" value="tetur04g04800.1"/>
    <property type="gene ID" value="tetur04g04800"/>
</dbReference>
<keyword evidence="1" id="KW-0732">Signal</keyword>
<keyword evidence="3" id="KW-1185">Reference proteome</keyword>
<evidence type="ECO:0000256" key="1">
    <source>
        <dbReference type="SAM" id="SignalP"/>
    </source>
</evidence>
<sequence length="73" mass="8503">MMMVMMRMRMMTVIMIVIKAELVDPSALHRVLEGDNSSSFEIWVILNVLREDEVIRWLIHLVSLEKACKDDIG</sequence>
<name>T1K2F1_TETUR</name>